<reference evidence="2" key="3">
    <citation type="journal article" date="2017" name="Nature">
        <title>Genome sequence of the progenitor of the wheat D genome Aegilops tauschii.</title>
        <authorList>
            <person name="Luo M.C."/>
            <person name="Gu Y.Q."/>
            <person name="Puiu D."/>
            <person name="Wang H."/>
            <person name="Twardziok S.O."/>
            <person name="Deal K.R."/>
            <person name="Huo N."/>
            <person name="Zhu T."/>
            <person name="Wang L."/>
            <person name="Wang Y."/>
            <person name="McGuire P.E."/>
            <person name="Liu S."/>
            <person name="Long H."/>
            <person name="Ramasamy R.K."/>
            <person name="Rodriguez J.C."/>
            <person name="Van S.L."/>
            <person name="Yuan L."/>
            <person name="Wang Z."/>
            <person name="Xia Z."/>
            <person name="Xiao L."/>
            <person name="Anderson O.D."/>
            <person name="Ouyang S."/>
            <person name="Liang Y."/>
            <person name="Zimin A.V."/>
            <person name="Pertea G."/>
            <person name="Qi P."/>
            <person name="Bennetzen J.L."/>
            <person name="Dai X."/>
            <person name="Dawson M.W."/>
            <person name="Muller H.G."/>
            <person name="Kugler K."/>
            <person name="Rivarola-Duarte L."/>
            <person name="Spannagl M."/>
            <person name="Mayer K.F.X."/>
            <person name="Lu F.H."/>
            <person name="Bevan M.W."/>
            <person name="Leroy P."/>
            <person name="Li P."/>
            <person name="You F.M."/>
            <person name="Sun Q."/>
            <person name="Liu Z."/>
            <person name="Lyons E."/>
            <person name="Wicker T."/>
            <person name="Salzberg S.L."/>
            <person name="Devos K.M."/>
            <person name="Dvorak J."/>
        </authorList>
    </citation>
    <scope>NUCLEOTIDE SEQUENCE [LARGE SCALE GENOMIC DNA]</scope>
    <source>
        <strain evidence="2">cv. AL8/78</strain>
    </source>
</reference>
<evidence type="ECO:0000256" key="1">
    <source>
        <dbReference type="SAM" id="MobiDB-lite"/>
    </source>
</evidence>
<sequence>PPAAQTLAQIDPPVAPFPLPIHSSPRRRRPPPDPLLSPRGNPSSPTSPPPPAPQLKLGAPPHRRIRTSSPTTWFHGKVSTSSAAPLCIDYGHQFKLGAPTSPDLSFFPVGRRVPSAVDPRHHRCSDISGLPELVIRTAVSFSVGPPVWPPRSVAVCCLRSPRPPWPKLRVRARPHAPVAYSRDLAPVPAVLRLLPPARRPCPARAGAPP</sequence>
<accession>A0A453I408</accession>
<name>A0A453I408_AEGTS</name>
<keyword evidence="3" id="KW-1185">Reference proteome</keyword>
<reference evidence="3" key="2">
    <citation type="journal article" date="2017" name="Nat. Plants">
        <title>The Aegilops tauschii genome reveals multiple impacts of transposons.</title>
        <authorList>
            <person name="Zhao G."/>
            <person name="Zou C."/>
            <person name="Li K."/>
            <person name="Wang K."/>
            <person name="Li T."/>
            <person name="Gao L."/>
            <person name="Zhang X."/>
            <person name="Wang H."/>
            <person name="Yang Z."/>
            <person name="Liu X."/>
            <person name="Jiang W."/>
            <person name="Mao L."/>
            <person name="Kong X."/>
            <person name="Jiao Y."/>
            <person name="Jia J."/>
        </authorList>
    </citation>
    <scope>NUCLEOTIDE SEQUENCE [LARGE SCALE GENOMIC DNA]</scope>
    <source>
        <strain evidence="3">cv. AL8/78</strain>
    </source>
</reference>
<reference evidence="3" key="1">
    <citation type="journal article" date="2014" name="Science">
        <title>Ancient hybridizations among the ancestral genomes of bread wheat.</title>
        <authorList>
            <consortium name="International Wheat Genome Sequencing Consortium,"/>
            <person name="Marcussen T."/>
            <person name="Sandve S.R."/>
            <person name="Heier L."/>
            <person name="Spannagl M."/>
            <person name="Pfeifer M."/>
            <person name="Jakobsen K.S."/>
            <person name="Wulff B.B."/>
            <person name="Steuernagel B."/>
            <person name="Mayer K.F."/>
            <person name="Olsen O.A."/>
        </authorList>
    </citation>
    <scope>NUCLEOTIDE SEQUENCE [LARGE SCALE GENOMIC DNA]</scope>
    <source>
        <strain evidence="3">cv. AL8/78</strain>
    </source>
</reference>
<evidence type="ECO:0000313" key="3">
    <source>
        <dbReference type="Proteomes" id="UP000015105"/>
    </source>
</evidence>
<reference evidence="2" key="4">
    <citation type="submission" date="2019-03" db="UniProtKB">
        <authorList>
            <consortium name="EnsemblPlants"/>
        </authorList>
    </citation>
    <scope>IDENTIFICATION</scope>
</reference>
<feature type="region of interest" description="Disordered" evidence="1">
    <location>
        <begin position="1"/>
        <end position="73"/>
    </location>
</feature>
<protein>
    <submittedName>
        <fullName evidence="2">Uncharacterized protein</fullName>
    </submittedName>
</protein>
<reference evidence="2" key="5">
    <citation type="journal article" date="2021" name="G3 (Bethesda)">
        <title>Aegilops tauschii genome assembly Aet v5.0 features greater sequence contiguity and improved annotation.</title>
        <authorList>
            <person name="Wang L."/>
            <person name="Zhu T."/>
            <person name="Rodriguez J.C."/>
            <person name="Deal K.R."/>
            <person name="Dubcovsky J."/>
            <person name="McGuire P.E."/>
            <person name="Lux T."/>
            <person name="Spannagl M."/>
            <person name="Mayer K.F.X."/>
            <person name="Baldrich P."/>
            <person name="Meyers B.C."/>
            <person name="Huo N."/>
            <person name="Gu Y.Q."/>
            <person name="Zhou H."/>
            <person name="Devos K.M."/>
            <person name="Bennetzen J.L."/>
            <person name="Unver T."/>
            <person name="Budak H."/>
            <person name="Gulick P.J."/>
            <person name="Galiba G."/>
            <person name="Kalapos B."/>
            <person name="Nelson D.R."/>
            <person name="Li P."/>
            <person name="You F.M."/>
            <person name="Luo M.C."/>
            <person name="Dvorak J."/>
        </authorList>
    </citation>
    <scope>NUCLEOTIDE SEQUENCE [LARGE SCALE GENOMIC DNA]</scope>
    <source>
        <strain evidence="2">cv. AL8/78</strain>
    </source>
</reference>
<evidence type="ECO:0000313" key="2">
    <source>
        <dbReference type="EnsemblPlants" id="AET4Gv20439100.1"/>
    </source>
</evidence>
<dbReference type="Gramene" id="AET4Gv20439100.1">
    <property type="protein sequence ID" value="AET4Gv20439100.1"/>
    <property type="gene ID" value="AET4Gv20439100"/>
</dbReference>
<dbReference type="Proteomes" id="UP000015105">
    <property type="component" value="Chromosome 4D"/>
</dbReference>
<dbReference type="EnsemblPlants" id="AET4Gv20439100.1">
    <property type="protein sequence ID" value="AET4Gv20439100.1"/>
    <property type="gene ID" value="AET4Gv20439100"/>
</dbReference>
<dbReference type="AlphaFoldDB" id="A0A453I408"/>
<organism evidence="2 3">
    <name type="scientific">Aegilops tauschii subsp. strangulata</name>
    <name type="common">Goatgrass</name>
    <dbReference type="NCBI Taxonomy" id="200361"/>
    <lineage>
        <taxon>Eukaryota</taxon>
        <taxon>Viridiplantae</taxon>
        <taxon>Streptophyta</taxon>
        <taxon>Embryophyta</taxon>
        <taxon>Tracheophyta</taxon>
        <taxon>Spermatophyta</taxon>
        <taxon>Magnoliopsida</taxon>
        <taxon>Liliopsida</taxon>
        <taxon>Poales</taxon>
        <taxon>Poaceae</taxon>
        <taxon>BOP clade</taxon>
        <taxon>Pooideae</taxon>
        <taxon>Triticodae</taxon>
        <taxon>Triticeae</taxon>
        <taxon>Triticinae</taxon>
        <taxon>Aegilops</taxon>
    </lineage>
</organism>
<proteinExistence type="predicted"/>